<proteinExistence type="predicted"/>
<keyword evidence="3" id="KW-1185">Reference proteome</keyword>
<comment type="caution">
    <text evidence="2">The sequence shown here is derived from an EMBL/GenBank/DDBJ whole genome shotgun (WGS) entry which is preliminary data.</text>
</comment>
<evidence type="ECO:0000256" key="1">
    <source>
        <dbReference type="SAM" id="MobiDB-lite"/>
    </source>
</evidence>
<reference evidence="2" key="1">
    <citation type="journal article" date="2021" name="Front. Microbiol.">
        <title>Comprehensive Comparative Genomics and Phenotyping of Methylobacterium Species.</title>
        <authorList>
            <person name="Alessa O."/>
            <person name="Ogura Y."/>
            <person name="Fujitani Y."/>
            <person name="Takami H."/>
            <person name="Hayashi T."/>
            <person name="Sahin N."/>
            <person name="Tani A."/>
        </authorList>
    </citation>
    <scope>NUCLEOTIDE SEQUENCE</scope>
    <source>
        <strain evidence="2">DSM 19015</strain>
    </source>
</reference>
<evidence type="ECO:0000313" key="3">
    <source>
        <dbReference type="Proteomes" id="UP001055125"/>
    </source>
</evidence>
<feature type="compositionally biased region" description="Basic and acidic residues" evidence="1">
    <location>
        <begin position="7"/>
        <end position="20"/>
    </location>
</feature>
<accession>A0ABQ4S347</accession>
<organism evidence="2 3">
    <name type="scientific">Methylobacterium iners</name>
    <dbReference type="NCBI Taxonomy" id="418707"/>
    <lineage>
        <taxon>Bacteria</taxon>
        <taxon>Pseudomonadati</taxon>
        <taxon>Pseudomonadota</taxon>
        <taxon>Alphaproteobacteria</taxon>
        <taxon>Hyphomicrobiales</taxon>
        <taxon>Methylobacteriaceae</taxon>
        <taxon>Methylobacterium</taxon>
    </lineage>
</organism>
<reference evidence="2" key="2">
    <citation type="submission" date="2021-08" db="EMBL/GenBank/DDBJ databases">
        <authorList>
            <person name="Tani A."/>
            <person name="Ola A."/>
            <person name="Ogura Y."/>
            <person name="Katsura K."/>
            <person name="Hayashi T."/>
        </authorList>
    </citation>
    <scope>NUCLEOTIDE SEQUENCE</scope>
    <source>
        <strain evidence="2">DSM 19015</strain>
    </source>
</reference>
<dbReference type="EMBL" id="BPQP01000089">
    <property type="protein sequence ID" value="GJD97466.1"/>
    <property type="molecule type" value="Genomic_DNA"/>
</dbReference>
<dbReference type="Proteomes" id="UP001055125">
    <property type="component" value="Unassembled WGS sequence"/>
</dbReference>
<sequence>MTVVHAEAGHHPSFEREGIRRGPLPSWRAEGMGSPGRQENLRGGIRPQVRATCEFF</sequence>
<name>A0ABQ4S347_9HYPH</name>
<feature type="region of interest" description="Disordered" evidence="1">
    <location>
        <begin position="1"/>
        <end position="45"/>
    </location>
</feature>
<evidence type="ECO:0000313" key="2">
    <source>
        <dbReference type="EMBL" id="GJD97466.1"/>
    </source>
</evidence>
<gene>
    <name evidence="2" type="ORF">OCOJLMKI_4697</name>
</gene>
<protein>
    <submittedName>
        <fullName evidence="2">Uncharacterized protein</fullName>
    </submittedName>
</protein>